<feature type="region of interest" description="Disordered" evidence="1">
    <location>
        <begin position="1"/>
        <end position="46"/>
    </location>
</feature>
<gene>
    <name evidence="2" type="ORF">BU23DRAFT_568643</name>
</gene>
<keyword evidence="3" id="KW-1185">Reference proteome</keyword>
<feature type="region of interest" description="Disordered" evidence="1">
    <location>
        <begin position="87"/>
        <end position="110"/>
    </location>
</feature>
<accession>A0A6A5V7D6</accession>
<evidence type="ECO:0000256" key="1">
    <source>
        <dbReference type="SAM" id="MobiDB-lite"/>
    </source>
</evidence>
<sequence>MAPHRTKESKTPPTPPSSRRMQSILPTGGPPSTGKLSDLMGGMGNLYTEDPDLSNCQSNRARGRAGHRIVCVYGDAIEAITVKAKGAPTAGVQGKDSVRTNPSKKFTHKVSKKILPQVLPGTKGNGGLGKRVPGKNGVAMVKKNKKYFNNTAREFIARQDAFGHDEGESDDDYDWLAKHPGGIS</sequence>
<feature type="region of interest" description="Disordered" evidence="1">
    <location>
        <begin position="161"/>
        <end position="184"/>
    </location>
</feature>
<feature type="compositionally biased region" description="Basic and acidic residues" evidence="1">
    <location>
        <begin position="1"/>
        <end position="10"/>
    </location>
</feature>
<evidence type="ECO:0000313" key="3">
    <source>
        <dbReference type="Proteomes" id="UP000800036"/>
    </source>
</evidence>
<proteinExistence type="predicted"/>
<name>A0A6A5V7D6_9PLEO</name>
<dbReference type="EMBL" id="ML976683">
    <property type="protein sequence ID" value="KAF1973111.1"/>
    <property type="molecule type" value="Genomic_DNA"/>
</dbReference>
<organism evidence="2 3">
    <name type="scientific">Bimuria novae-zelandiae CBS 107.79</name>
    <dbReference type="NCBI Taxonomy" id="1447943"/>
    <lineage>
        <taxon>Eukaryota</taxon>
        <taxon>Fungi</taxon>
        <taxon>Dikarya</taxon>
        <taxon>Ascomycota</taxon>
        <taxon>Pezizomycotina</taxon>
        <taxon>Dothideomycetes</taxon>
        <taxon>Pleosporomycetidae</taxon>
        <taxon>Pleosporales</taxon>
        <taxon>Massarineae</taxon>
        <taxon>Didymosphaeriaceae</taxon>
        <taxon>Bimuria</taxon>
    </lineage>
</organism>
<dbReference type="Proteomes" id="UP000800036">
    <property type="component" value="Unassembled WGS sequence"/>
</dbReference>
<reference evidence="2" key="1">
    <citation type="journal article" date="2020" name="Stud. Mycol.">
        <title>101 Dothideomycetes genomes: a test case for predicting lifestyles and emergence of pathogens.</title>
        <authorList>
            <person name="Haridas S."/>
            <person name="Albert R."/>
            <person name="Binder M."/>
            <person name="Bloem J."/>
            <person name="Labutti K."/>
            <person name="Salamov A."/>
            <person name="Andreopoulos B."/>
            <person name="Baker S."/>
            <person name="Barry K."/>
            <person name="Bills G."/>
            <person name="Bluhm B."/>
            <person name="Cannon C."/>
            <person name="Castanera R."/>
            <person name="Culley D."/>
            <person name="Daum C."/>
            <person name="Ezra D."/>
            <person name="Gonzalez J."/>
            <person name="Henrissat B."/>
            <person name="Kuo A."/>
            <person name="Liang C."/>
            <person name="Lipzen A."/>
            <person name="Lutzoni F."/>
            <person name="Magnuson J."/>
            <person name="Mondo S."/>
            <person name="Nolan M."/>
            <person name="Ohm R."/>
            <person name="Pangilinan J."/>
            <person name="Park H.-J."/>
            <person name="Ramirez L."/>
            <person name="Alfaro M."/>
            <person name="Sun H."/>
            <person name="Tritt A."/>
            <person name="Yoshinaga Y."/>
            <person name="Zwiers L.-H."/>
            <person name="Turgeon B."/>
            <person name="Goodwin S."/>
            <person name="Spatafora J."/>
            <person name="Crous P."/>
            <person name="Grigoriev I."/>
        </authorList>
    </citation>
    <scope>NUCLEOTIDE SEQUENCE</scope>
    <source>
        <strain evidence="2">CBS 107.79</strain>
    </source>
</reference>
<protein>
    <submittedName>
        <fullName evidence="2">Uncharacterized protein</fullName>
    </submittedName>
</protein>
<evidence type="ECO:0000313" key="2">
    <source>
        <dbReference type="EMBL" id="KAF1973111.1"/>
    </source>
</evidence>
<dbReference type="AlphaFoldDB" id="A0A6A5V7D6"/>